<name>A0A8H6XUM5_9AGAR</name>
<dbReference type="Proteomes" id="UP000623467">
    <property type="component" value="Unassembled WGS sequence"/>
</dbReference>
<evidence type="ECO:0000313" key="2">
    <source>
        <dbReference type="Proteomes" id="UP000623467"/>
    </source>
</evidence>
<protein>
    <submittedName>
        <fullName evidence="1">Uncharacterized protein</fullName>
    </submittedName>
</protein>
<sequence>MQSPRPPPFCAGANPHLVAGAARLTLHLVSIVVPVLYTVPDVVRAPLIQANRNTPSLSERFCIAHPTPCRIPKPIPLYALFQRQQPFAVSSRPQIAHPTTIPEYPTSIFRA</sequence>
<gene>
    <name evidence="1" type="ORF">MSAN_01808000</name>
</gene>
<dbReference type="AlphaFoldDB" id="A0A8H6XUM5"/>
<dbReference type="EMBL" id="JACAZH010000018">
    <property type="protein sequence ID" value="KAF7346702.1"/>
    <property type="molecule type" value="Genomic_DNA"/>
</dbReference>
<organism evidence="1 2">
    <name type="scientific">Mycena sanguinolenta</name>
    <dbReference type="NCBI Taxonomy" id="230812"/>
    <lineage>
        <taxon>Eukaryota</taxon>
        <taxon>Fungi</taxon>
        <taxon>Dikarya</taxon>
        <taxon>Basidiomycota</taxon>
        <taxon>Agaricomycotina</taxon>
        <taxon>Agaricomycetes</taxon>
        <taxon>Agaricomycetidae</taxon>
        <taxon>Agaricales</taxon>
        <taxon>Marasmiineae</taxon>
        <taxon>Mycenaceae</taxon>
        <taxon>Mycena</taxon>
    </lineage>
</organism>
<comment type="caution">
    <text evidence="1">The sequence shown here is derived from an EMBL/GenBank/DDBJ whole genome shotgun (WGS) entry which is preliminary data.</text>
</comment>
<reference evidence="1" key="1">
    <citation type="submission" date="2020-05" db="EMBL/GenBank/DDBJ databases">
        <title>Mycena genomes resolve the evolution of fungal bioluminescence.</title>
        <authorList>
            <person name="Tsai I.J."/>
        </authorList>
    </citation>
    <scope>NUCLEOTIDE SEQUENCE</scope>
    <source>
        <strain evidence="1">160909Yilan</strain>
    </source>
</reference>
<proteinExistence type="predicted"/>
<accession>A0A8H6XUM5</accession>
<evidence type="ECO:0000313" key="1">
    <source>
        <dbReference type="EMBL" id="KAF7346702.1"/>
    </source>
</evidence>
<keyword evidence="2" id="KW-1185">Reference proteome</keyword>